<evidence type="ECO:0000256" key="1">
    <source>
        <dbReference type="SAM" id="MobiDB-lite"/>
    </source>
</evidence>
<keyword evidence="3" id="KW-1185">Reference proteome</keyword>
<dbReference type="AlphaFoldDB" id="A0A485N492"/>
<reference evidence="2 3" key="1">
    <citation type="submission" date="2019-01" db="EMBL/GenBank/DDBJ databases">
        <authorList>
            <person name="Alioto T."/>
            <person name="Alioto T."/>
        </authorList>
    </citation>
    <scope>NUCLEOTIDE SEQUENCE [LARGE SCALE GENOMIC DNA]</scope>
</reference>
<feature type="non-terminal residue" evidence="2">
    <location>
        <position position="59"/>
    </location>
</feature>
<gene>
    <name evidence="2" type="ORF">LYPA_23C011817</name>
</gene>
<proteinExistence type="predicted"/>
<sequence>VSTWYHSGRQGINANSEASGAPVHKLDGMLGLESGSGRTDIYRNHVTNGTTGSKPCIYH</sequence>
<feature type="region of interest" description="Disordered" evidence="1">
    <location>
        <begin position="1"/>
        <end position="59"/>
    </location>
</feature>
<evidence type="ECO:0000313" key="2">
    <source>
        <dbReference type="EMBL" id="VFV27093.1"/>
    </source>
</evidence>
<dbReference type="EMBL" id="CAAGRJ010009525">
    <property type="protein sequence ID" value="VFV27093.1"/>
    <property type="molecule type" value="Genomic_DNA"/>
</dbReference>
<evidence type="ECO:0000313" key="3">
    <source>
        <dbReference type="Proteomes" id="UP000386466"/>
    </source>
</evidence>
<accession>A0A485N492</accession>
<feature type="compositionally biased region" description="Polar residues" evidence="1">
    <location>
        <begin position="1"/>
        <end position="18"/>
    </location>
</feature>
<feature type="non-terminal residue" evidence="2">
    <location>
        <position position="1"/>
    </location>
</feature>
<name>A0A485N492_LYNPA</name>
<protein>
    <submittedName>
        <fullName evidence="2">Uncharacterized protein</fullName>
    </submittedName>
</protein>
<dbReference type="Proteomes" id="UP000386466">
    <property type="component" value="Unassembled WGS sequence"/>
</dbReference>
<organism evidence="2 3">
    <name type="scientific">Lynx pardinus</name>
    <name type="common">Iberian lynx</name>
    <name type="synonym">Felis pardina</name>
    <dbReference type="NCBI Taxonomy" id="191816"/>
    <lineage>
        <taxon>Eukaryota</taxon>
        <taxon>Metazoa</taxon>
        <taxon>Chordata</taxon>
        <taxon>Craniata</taxon>
        <taxon>Vertebrata</taxon>
        <taxon>Euteleostomi</taxon>
        <taxon>Mammalia</taxon>
        <taxon>Eutheria</taxon>
        <taxon>Laurasiatheria</taxon>
        <taxon>Carnivora</taxon>
        <taxon>Feliformia</taxon>
        <taxon>Felidae</taxon>
        <taxon>Felinae</taxon>
        <taxon>Lynx</taxon>
    </lineage>
</organism>